<feature type="chain" id="PRO_5044426007" evidence="2">
    <location>
        <begin position="20"/>
        <end position="213"/>
    </location>
</feature>
<dbReference type="EMBL" id="JAQLGM010000093">
    <property type="protein sequence ID" value="MDB2002803.1"/>
    <property type="molecule type" value="Genomic_DNA"/>
</dbReference>
<feature type="domain" description="DUF305" evidence="3">
    <location>
        <begin position="57"/>
        <end position="202"/>
    </location>
</feature>
<proteinExistence type="predicted"/>
<evidence type="ECO:0000256" key="1">
    <source>
        <dbReference type="SAM" id="Coils"/>
    </source>
</evidence>
<evidence type="ECO:0000313" key="5">
    <source>
        <dbReference type="EMBL" id="VYU46430.1"/>
    </source>
</evidence>
<dbReference type="AlphaFoldDB" id="A0A6N3F307"/>
<dbReference type="InterPro" id="IPR009078">
    <property type="entry name" value="Ferritin-like_SF"/>
</dbReference>
<gene>
    <name evidence="5" type="ORF">CSLFYP84_02348</name>
    <name evidence="4" type="ORF">PM006_21595</name>
</gene>
<evidence type="ECO:0000259" key="3">
    <source>
        <dbReference type="Pfam" id="PF03713"/>
    </source>
</evidence>
<organism evidence="5">
    <name type="scientific">Clostridium symbiosum</name>
    <name type="common">Bacteroides symbiosus</name>
    <dbReference type="NCBI Taxonomy" id="1512"/>
    <lineage>
        <taxon>Bacteria</taxon>
        <taxon>Bacillati</taxon>
        <taxon>Bacillota</taxon>
        <taxon>Clostridia</taxon>
        <taxon>Lachnospirales</taxon>
        <taxon>Lachnospiraceae</taxon>
        <taxon>Otoolea</taxon>
    </lineage>
</organism>
<keyword evidence="2" id="KW-0732">Signal</keyword>
<feature type="coiled-coil region" evidence="1">
    <location>
        <begin position="89"/>
        <end position="116"/>
    </location>
</feature>
<protein>
    <submittedName>
        <fullName evidence="4">DUF305 domain-containing protein</fullName>
    </submittedName>
</protein>
<feature type="signal peptide" evidence="2">
    <location>
        <begin position="1"/>
        <end position="19"/>
    </location>
</feature>
<dbReference type="Proteomes" id="UP001300871">
    <property type="component" value="Unassembled WGS sequence"/>
</dbReference>
<dbReference type="InterPro" id="IPR005183">
    <property type="entry name" value="DUF305_CopM-like"/>
</dbReference>
<evidence type="ECO:0000313" key="4">
    <source>
        <dbReference type="EMBL" id="MDB2002803.1"/>
    </source>
</evidence>
<dbReference type="PANTHER" id="PTHR36933:SF1">
    <property type="entry name" value="SLL0788 PROTEIN"/>
    <property type="match status" value="1"/>
</dbReference>
<dbReference type="SUPFAM" id="SSF47240">
    <property type="entry name" value="Ferritin-like"/>
    <property type="match status" value="1"/>
</dbReference>
<dbReference type="PANTHER" id="PTHR36933">
    <property type="entry name" value="SLL0788 PROTEIN"/>
    <property type="match status" value="1"/>
</dbReference>
<dbReference type="Gene3D" id="1.20.1260.10">
    <property type="match status" value="1"/>
</dbReference>
<dbReference type="PROSITE" id="PS51257">
    <property type="entry name" value="PROKAR_LIPOPROTEIN"/>
    <property type="match status" value="1"/>
</dbReference>
<keyword evidence="1" id="KW-0175">Coiled coil</keyword>
<dbReference type="EMBL" id="CACRUA010000028">
    <property type="protein sequence ID" value="VYU46430.1"/>
    <property type="molecule type" value="Genomic_DNA"/>
</dbReference>
<dbReference type="RefSeq" id="WP_021643773.1">
    <property type="nucleotide sequence ID" value="NZ_CABHNX010000215.1"/>
</dbReference>
<dbReference type="InterPro" id="IPR012347">
    <property type="entry name" value="Ferritin-like"/>
</dbReference>
<name>A0A6N3F307_CLOSY</name>
<dbReference type="Pfam" id="PF03713">
    <property type="entry name" value="DUF305"/>
    <property type="match status" value="1"/>
</dbReference>
<accession>A0A6N3F307</accession>
<reference evidence="4" key="2">
    <citation type="submission" date="2023-01" db="EMBL/GenBank/DDBJ databases">
        <title>Human gut microbiome strain richness.</title>
        <authorList>
            <person name="Chen-Liaw A."/>
        </authorList>
    </citation>
    <scope>NUCLEOTIDE SEQUENCE</scope>
    <source>
        <strain evidence="4">B1_m1001713B170214d0_201011</strain>
    </source>
</reference>
<sequence>MKKRILLLSAVIISAIAFTACSKKDTADNYVTEQNDIMNKMQEEMDKVQDTGNATLDFLYGMIPHHESAVEMSKSYLKYAKEKKDPAFKEMAEEIIKTQEEEIEEMKEMAKAIETDKELDYEDEQSYLKEYHSMMKDHDMSHNMVTSDVDTAFAEGMMVHHQMAVDMAESILKYTNNEEVIELAKNIVETQNEEIAEMQSFLDEHADNKNHSH</sequence>
<reference evidence="5" key="1">
    <citation type="submission" date="2019-11" db="EMBL/GenBank/DDBJ databases">
        <authorList>
            <person name="Feng L."/>
        </authorList>
    </citation>
    <scope>NUCLEOTIDE SEQUENCE</scope>
    <source>
        <strain evidence="5">CsymbiosumLFYP84</strain>
    </source>
</reference>
<evidence type="ECO:0000256" key="2">
    <source>
        <dbReference type="SAM" id="SignalP"/>
    </source>
</evidence>